<organism evidence="4 5">
    <name type="scientific">Microbaculum marinum</name>
    <dbReference type="NCBI Taxonomy" id="1764581"/>
    <lineage>
        <taxon>Bacteria</taxon>
        <taxon>Pseudomonadati</taxon>
        <taxon>Pseudomonadota</taxon>
        <taxon>Alphaproteobacteria</taxon>
        <taxon>Hyphomicrobiales</taxon>
        <taxon>Tepidamorphaceae</taxon>
        <taxon>Microbaculum</taxon>
    </lineage>
</organism>
<dbReference type="Pfam" id="PF00583">
    <property type="entry name" value="Acetyltransf_1"/>
    <property type="match status" value="1"/>
</dbReference>
<keyword evidence="5" id="KW-1185">Reference proteome</keyword>
<dbReference type="NCBIfam" id="NF002959">
    <property type="entry name" value="PRK03624.1"/>
    <property type="match status" value="1"/>
</dbReference>
<dbReference type="GO" id="GO:0016747">
    <property type="term" value="F:acyltransferase activity, transferring groups other than amino-acyl groups"/>
    <property type="evidence" value="ECO:0007669"/>
    <property type="project" value="InterPro"/>
</dbReference>
<dbReference type="RefSeq" id="WP_340329381.1">
    <property type="nucleotide sequence ID" value="NZ_JAZHOF010000003.1"/>
</dbReference>
<feature type="domain" description="N-acetyltransferase" evidence="3">
    <location>
        <begin position="4"/>
        <end position="145"/>
    </location>
</feature>
<dbReference type="Proteomes" id="UP001378188">
    <property type="component" value="Unassembled WGS sequence"/>
</dbReference>
<dbReference type="PANTHER" id="PTHR43877">
    <property type="entry name" value="AMINOALKYLPHOSPHONATE N-ACETYLTRANSFERASE-RELATED-RELATED"/>
    <property type="match status" value="1"/>
</dbReference>
<evidence type="ECO:0000259" key="3">
    <source>
        <dbReference type="PROSITE" id="PS51186"/>
    </source>
</evidence>
<accession>A0AAW9RVY3</accession>
<keyword evidence="1 4" id="KW-0808">Transferase</keyword>
<protein>
    <submittedName>
        <fullName evidence="4">GNAT family acetyltransferase</fullName>
        <ecNumber evidence="4">2.3.1.-</ecNumber>
    </submittedName>
</protein>
<dbReference type="SUPFAM" id="SSF55729">
    <property type="entry name" value="Acyl-CoA N-acyltransferases (Nat)"/>
    <property type="match status" value="1"/>
</dbReference>
<proteinExistence type="predicted"/>
<sequence>MPALDIAEIADADVEAVAALWARCGLTRPWNDPAADIAFARSVPGAAVLVGRAGGEIVASAMVGHDGHRGTVYYVSVDPDRQGEGHGRGIMAAAEDWLRRQGVWKLNLMVRADNTRVVAFYNALGYDTEERINMSKWLDPSKRPG</sequence>
<dbReference type="InterPro" id="IPR000182">
    <property type="entry name" value="GNAT_dom"/>
</dbReference>
<dbReference type="EMBL" id="JAZHOF010000003">
    <property type="protein sequence ID" value="MEJ8571686.1"/>
    <property type="molecule type" value="Genomic_DNA"/>
</dbReference>
<dbReference type="EC" id="2.3.1.-" evidence="4"/>
<dbReference type="AlphaFoldDB" id="A0AAW9RVY3"/>
<name>A0AAW9RVY3_9HYPH</name>
<dbReference type="PROSITE" id="PS51186">
    <property type="entry name" value="GNAT"/>
    <property type="match status" value="1"/>
</dbReference>
<dbReference type="CDD" id="cd04301">
    <property type="entry name" value="NAT_SF"/>
    <property type="match status" value="1"/>
</dbReference>
<dbReference type="InterPro" id="IPR050832">
    <property type="entry name" value="Bact_Acetyltransf"/>
</dbReference>
<dbReference type="PANTHER" id="PTHR43877:SF2">
    <property type="entry name" value="AMINOALKYLPHOSPHONATE N-ACETYLTRANSFERASE-RELATED"/>
    <property type="match status" value="1"/>
</dbReference>
<gene>
    <name evidence="4" type="ORF">V3328_09400</name>
</gene>
<evidence type="ECO:0000256" key="1">
    <source>
        <dbReference type="ARBA" id="ARBA00022679"/>
    </source>
</evidence>
<comment type="caution">
    <text evidence="4">The sequence shown here is derived from an EMBL/GenBank/DDBJ whole genome shotgun (WGS) entry which is preliminary data.</text>
</comment>
<evidence type="ECO:0000313" key="4">
    <source>
        <dbReference type="EMBL" id="MEJ8571686.1"/>
    </source>
</evidence>
<keyword evidence="2 4" id="KW-0012">Acyltransferase</keyword>
<dbReference type="InterPro" id="IPR016181">
    <property type="entry name" value="Acyl_CoA_acyltransferase"/>
</dbReference>
<reference evidence="4 5" key="1">
    <citation type="submission" date="2024-02" db="EMBL/GenBank/DDBJ databases">
        <title>Genome analysis and characterization of Microbaculum marinisediminis sp. nov., isolated from marine sediment.</title>
        <authorList>
            <person name="Du Z.-J."/>
            <person name="Ye Y.-Q."/>
            <person name="Zhang Z.-R."/>
            <person name="Yuan S.-M."/>
            <person name="Zhang X.-Y."/>
        </authorList>
    </citation>
    <scope>NUCLEOTIDE SEQUENCE [LARGE SCALE GENOMIC DNA]</scope>
    <source>
        <strain evidence="4 5">SDUM1044001</strain>
    </source>
</reference>
<evidence type="ECO:0000256" key="2">
    <source>
        <dbReference type="ARBA" id="ARBA00023315"/>
    </source>
</evidence>
<dbReference type="Gene3D" id="3.40.630.30">
    <property type="match status" value="1"/>
</dbReference>
<evidence type="ECO:0000313" key="5">
    <source>
        <dbReference type="Proteomes" id="UP001378188"/>
    </source>
</evidence>